<reference evidence="1 2" key="1">
    <citation type="journal article" date="2012" name="J. Bacteriol.">
        <title>Draft Genome Sequence of Mesorhizobium alhagi CCNWXJ12-2T, a Novel Salt-Resistant Species Isolated from the Desert of Northwestern China.</title>
        <authorList>
            <person name="Zhou M."/>
            <person name="Chen W."/>
            <person name="Chen H."/>
            <person name="Wei G."/>
        </authorList>
    </citation>
    <scope>NUCLEOTIDE SEQUENCE [LARGE SCALE GENOMIC DNA]</scope>
    <source>
        <strain evidence="1 2">CCNWXJ12-2</strain>
    </source>
</reference>
<proteinExistence type="predicted"/>
<evidence type="ECO:0000313" key="1">
    <source>
        <dbReference type="EMBL" id="EHK55046.1"/>
    </source>
</evidence>
<dbReference type="EMBL" id="AHAM01000183">
    <property type="protein sequence ID" value="EHK55046.1"/>
    <property type="molecule type" value="Genomic_DNA"/>
</dbReference>
<gene>
    <name evidence="1" type="ORF">MAXJ12_22011</name>
</gene>
<dbReference type="AlphaFoldDB" id="H0HW42"/>
<evidence type="ECO:0000313" key="2">
    <source>
        <dbReference type="Proteomes" id="UP000003250"/>
    </source>
</evidence>
<dbReference type="SUPFAM" id="SSF47226">
    <property type="entry name" value="Histidine-containing phosphotransfer domain, HPT domain"/>
    <property type="match status" value="1"/>
</dbReference>
<keyword evidence="2" id="KW-1185">Reference proteome</keyword>
<dbReference type="PATRIC" id="fig|1107882.3.peg.4298"/>
<dbReference type="InterPro" id="IPR036641">
    <property type="entry name" value="HPT_dom_sf"/>
</dbReference>
<dbReference type="Proteomes" id="UP000003250">
    <property type="component" value="Unassembled WGS sequence"/>
</dbReference>
<organism evidence="1 2">
    <name type="scientific">Mesorhizobium alhagi CCNWXJ12-2</name>
    <dbReference type="NCBI Taxonomy" id="1107882"/>
    <lineage>
        <taxon>Bacteria</taxon>
        <taxon>Pseudomonadati</taxon>
        <taxon>Pseudomonadota</taxon>
        <taxon>Alphaproteobacteria</taxon>
        <taxon>Hyphomicrobiales</taxon>
        <taxon>Phyllobacteriaceae</taxon>
        <taxon>Allomesorhizobium</taxon>
    </lineage>
</organism>
<protein>
    <submittedName>
        <fullName evidence="1">Hpt protein</fullName>
    </submittedName>
</protein>
<dbReference type="GO" id="GO:0000160">
    <property type="term" value="P:phosphorelay signal transduction system"/>
    <property type="evidence" value="ECO:0007669"/>
    <property type="project" value="InterPro"/>
</dbReference>
<name>H0HW42_9HYPH</name>
<accession>H0HW42</accession>
<dbReference type="Gene3D" id="1.20.120.160">
    <property type="entry name" value="HPT domain"/>
    <property type="match status" value="1"/>
</dbReference>
<sequence length="131" mass="14187">MNFRNPEMALPDAAAMAFSMPGGESCGQARSRPVDLVHLARQTMGDRALEQEVLALFVQQATLVRDQIVAASTIERLRLAHGLIGSARGIGAFAIADCAVEIERSPDDRQVLKRLAGLIDEMRDFIAAIGR</sequence>